<reference evidence="1" key="1">
    <citation type="submission" date="2020-04" db="EMBL/GenBank/DDBJ databases">
        <authorList>
            <person name="Chiriac C."/>
            <person name="Salcher M."/>
            <person name="Ghai R."/>
            <person name="Kavagutti S V."/>
        </authorList>
    </citation>
    <scope>NUCLEOTIDE SEQUENCE</scope>
</reference>
<dbReference type="EMBL" id="LR798276">
    <property type="protein sequence ID" value="CAB5219222.1"/>
    <property type="molecule type" value="Genomic_DNA"/>
</dbReference>
<gene>
    <name evidence="1" type="ORF">UFOVP110_122</name>
    <name evidence="2" type="ORF">UFOVP223_42</name>
</gene>
<evidence type="ECO:0000313" key="2">
    <source>
        <dbReference type="EMBL" id="CAB5219222.1"/>
    </source>
</evidence>
<evidence type="ECO:0000313" key="1">
    <source>
        <dbReference type="EMBL" id="CAB4128972.1"/>
    </source>
</evidence>
<name>A0A6J5L5X8_9CAUD</name>
<sequence length="106" mass="12325">MLKFKNILIRRQESAPSSLTLVDMAPPPEYVYIALESLYMDEMHYPEEVGEAIRYFEGRLMDLNLPVDRDTYELTIKSPEPTQYERLTQARDCVEETPSLLVTHGD</sequence>
<organism evidence="1">
    <name type="scientific">uncultured Caudovirales phage</name>
    <dbReference type="NCBI Taxonomy" id="2100421"/>
    <lineage>
        <taxon>Viruses</taxon>
        <taxon>Duplodnaviria</taxon>
        <taxon>Heunggongvirae</taxon>
        <taxon>Uroviricota</taxon>
        <taxon>Caudoviricetes</taxon>
        <taxon>Peduoviridae</taxon>
        <taxon>Maltschvirus</taxon>
        <taxon>Maltschvirus maltsch</taxon>
    </lineage>
</organism>
<protein>
    <submittedName>
        <fullName evidence="1">Uncharacterized protein</fullName>
    </submittedName>
</protein>
<accession>A0A6J5L5X8</accession>
<proteinExistence type="predicted"/>
<dbReference type="EMBL" id="LR796220">
    <property type="protein sequence ID" value="CAB4128972.1"/>
    <property type="molecule type" value="Genomic_DNA"/>
</dbReference>